<sequence length="66" mass="7384">MSQAKSVFRNQNSSYVMISLAETTSLSLSPRGRHKVCVHPTLPRPHLMGFVVVELEPTKNEAMCKI</sequence>
<evidence type="ECO:0000313" key="1">
    <source>
        <dbReference type="EMBL" id="JAP23809.1"/>
    </source>
</evidence>
<dbReference type="EMBL" id="GEDG01015074">
    <property type="protein sequence ID" value="JAP23809.1"/>
    <property type="molecule type" value="Transcribed_RNA"/>
</dbReference>
<proteinExistence type="predicted"/>
<reference evidence="1" key="1">
    <citation type="submission" date="2015-12" db="EMBL/GenBank/DDBJ databases">
        <title>Gene expression during late stages of embryo sac development: a critical building block for successful pollen-pistil interactions.</title>
        <authorList>
            <person name="Liu Y."/>
            <person name="Joly V."/>
            <person name="Sabar M."/>
            <person name="Matton D.P."/>
        </authorList>
    </citation>
    <scope>NUCLEOTIDE SEQUENCE</scope>
</reference>
<name>A0A0V0HTR7_SOLCH</name>
<organism evidence="1">
    <name type="scientific">Solanum chacoense</name>
    <name type="common">Chaco potato</name>
    <dbReference type="NCBI Taxonomy" id="4108"/>
    <lineage>
        <taxon>Eukaryota</taxon>
        <taxon>Viridiplantae</taxon>
        <taxon>Streptophyta</taxon>
        <taxon>Embryophyta</taxon>
        <taxon>Tracheophyta</taxon>
        <taxon>Spermatophyta</taxon>
        <taxon>Magnoliopsida</taxon>
        <taxon>eudicotyledons</taxon>
        <taxon>Gunneridae</taxon>
        <taxon>Pentapetalae</taxon>
        <taxon>asterids</taxon>
        <taxon>lamiids</taxon>
        <taxon>Solanales</taxon>
        <taxon>Solanaceae</taxon>
        <taxon>Solanoideae</taxon>
        <taxon>Solaneae</taxon>
        <taxon>Solanum</taxon>
    </lineage>
</organism>
<accession>A0A0V0HTR7</accession>
<protein>
    <submittedName>
        <fullName evidence="1">Putative ovule protein</fullName>
    </submittedName>
</protein>
<dbReference type="AlphaFoldDB" id="A0A0V0HTR7"/>